<proteinExistence type="predicted"/>
<accession>A0A3B1DEK2</accession>
<reference evidence="1" key="1">
    <citation type="submission" date="2018-06" db="EMBL/GenBank/DDBJ databases">
        <authorList>
            <person name="Zhirakovskaya E."/>
        </authorList>
    </citation>
    <scope>NUCLEOTIDE SEQUENCE</scope>
</reference>
<dbReference type="EMBL" id="UOGF01000022">
    <property type="protein sequence ID" value="VAX27067.1"/>
    <property type="molecule type" value="Genomic_DNA"/>
</dbReference>
<gene>
    <name evidence="1" type="ORF">MNBD_NITROSPIRAE01-1592</name>
</gene>
<name>A0A3B1DEK2_9ZZZZ</name>
<protein>
    <submittedName>
        <fullName evidence="1">Uncharacterized protein</fullName>
    </submittedName>
</protein>
<sequence length="98" mass="11213">MPLLFIFFIVIIIIMIIARLASKTRPESERAPESENGFYTIKKIETEAKDNVIEALMRLLVKKELVTEAEIFSELQSIIDEKKQTKAEIKTASSRAKD</sequence>
<dbReference type="AlphaFoldDB" id="A0A3B1DEK2"/>
<evidence type="ECO:0000313" key="1">
    <source>
        <dbReference type="EMBL" id="VAX27067.1"/>
    </source>
</evidence>
<organism evidence="1">
    <name type="scientific">hydrothermal vent metagenome</name>
    <dbReference type="NCBI Taxonomy" id="652676"/>
    <lineage>
        <taxon>unclassified sequences</taxon>
        <taxon>metagenomes</taxon>
        <taxon>ecological metagenomes</taxon>
    </lineage>
</organism>